<dbReference type="PANTHER" id="PTHR12786:SF2">
    <property type="entry name" value="SPLICING FACTOR 3A SUBUNIT 3"/>
    <property type="match status" value="1"/>
</dbReference>
<keyword evidence="2" id="KW-0507">mRNA processing</keyword>
<dbReference type="Pfam" id="PF11931">
    <property type="entry name" value="SF3a60_Prp9_C"/>
    <property type="match status" value="1"/>
</dbReference>
<reference evidence="8" key="1">
    <citation type="submission" date="2025-08" db="UniProtKB">
        <authorList>
            <consortium name="RefSeq"/>
        </authorList>
    </citation>
    <scope>IDENTIFICATION</scope>
</reference>
<keyword evidence="4" id="KW-0539">Nucleus</keyword>
<evidence type="ECO:0000259" key="6">
    <source>
        <dbReference type="Pfam" id="PF13297"/>
    </source>
</evidence>
<dbReference type="RefSeq" id="XP_036355234.1">
    <property type="nucleotide sequence ID" value="XM_036499341.1"/>
</dbReference>
<evidence type="ECO:0000256" key="3">
    <source>
        <dbReference type="ARBA" id="ARBA00023187"/>
    </source>
</evidence>
<dbReference type="PANTHER" id="PTHR12786">
    <property type="entry name" value="SPLICING FACTOR SF3A-RELATED"/>
    <property type="match status" value="1"/>
</dbReference>
<organism evidence="7 8">
    <name type="scientific">Octopus sinensis</name>
    <name type="common">East Asian common octopus</name>
    <dbReference type="NCBI Taxonomy" id="2607531"/>
    <lineage>
        <taxon>Eukaryota</taxon>
        <taxon>Metazoa</taxon>
        <taxon>Spiralia</taxon>
        <taxon>Lophotrochozoa</taxon>
        <taxon>Mollusca</taxon>
        <taxon>Cephalopoda</taxon>
        <taxon>Coleoidea</taxon>
        <taxon>Octopodiformes</taxon>
        <taxon>Octopoda</taxon>
        <taxon>Incirrata</taxon>
        <taxon>Octopodidae</taxon>
        <taxon>Octopus</taxon>
    </lineage>
</organism>
<dbReference type="Pfam" id="PF13297">
    <property type="entry name" value="SDE2_2C"/>
    <property type="match status" value="1"/>
</dbReference>
<gene>
    <name evidence="8" type="primary">LOC115229789</name>
</gene>
<dbReference type="KEGG" id="osn:115229789"/>
<proteinExistence type="predicted"/>
<dbReference type="Proteomes" id="UP000515154">
    <property type="component" value="Unplaced"/>
</dbReference>
<evidence type="ECO:0000313" key="8">
    <source>
        <dbReference type="RefSeq" id="XP_036355234.1"/>
    </source>
</evidence>
<sequence>TVGALSFSGARLDLNEFSSVEELEALGGDRLKSALKAIGVKCGGYSCPFIVRTVKERAARLMSIKGKDVIPTSLLTKDQRMDSRTRENEPPEIAWVEAQIYELCEQLGDHRVATIENIHRKQAQSNAVEDLSDHEEVVDDDDDCEPEVGLYNPKNVPLGWDGKPIPYWLYKLHGLNLSYTCEICGNYVYKGPKAFQMHFAVCGVVILQEWRHAHGMRCLGIPNSSHFANVTKINEAVERTIRFSIAVWGKIQLKKDKDRWKAEIEEEFEDSMGNVVTRKTYEDLKKQGLL</sequence>
<keyword evidence="3" id="KW-0508">mRNA splicing</keyword>
<evidence type="ECO:0000256" key="4">
    <source>
        <dbReference type="ARBA" id="ARBA00023242"/>
    </source>
</evidence>
<feature type="domain" description="Splicing factor SF3a60 /Prp9 subunit C-terminal" evidence="5">
    <location>
        <begin position="155"/>
        <end position="290"/>
    </location>
</feature>
<dbReference type="AlphaFoldDB" id="A0A7E6EIZ0"/>
<dbReference type="GO" id="GO:0005681">
    <property type="term" value="C:spliceosomal complex"/>
    <property type="evidence" value="ECO:0007669"/>
    <property type="project" value="InterPro"/>
</dbReference>
<evidence type="ECO:0000259" key="5">
    <source>
        <dbReference type="Pfam" id="PF11931"/>
    </source>
</evidence>
<evidence type="ECO:0000313" key="7">
    <source>
        <dbReference type="Proteomes" id="UP000515154"/>
    </source>
</evidence>
<dbReference type="InterPro" id="IPR051421">
    <property type="entry name" value="RNA_Proc_DNA_Dmg_Regulator"/>
</dbReference>
<dbReference type="GO" id="GO:0003723">
    <property type="term" value="F:RNA binding"/>
    <property type="evidence" value="ECO:0007669"/>
    <property type="project" value="InterPro"/>
</dbReference>
<keyword evidence="7" id="KW-1185">Reference proteome</keyword>
<evidence type="ECO:0000256" key="1">
    <source>
        <dbReference type="ARBA" id="ARBA00004123"/>
    </source>
</evidence>
<feature type="non-terminal residue" evidence="8">
    <location>
        <position position="1"/>
    </location>
</feature>
<dbReference type="InterPro" id="IPR024598">
    <property type="entry name" value="SF3a60/Prp9_C"/>
</dbReference>
<dbReference type="GO" id="GO:0000398">
    <property type="term" value="P:mRNA splicing, via spliceosome"/>
    <property type="evidence" value="ECO:0007669"/>
    <property type="project" value="InterPro"/>
</dbReference>
<comment type="subcellular location">
    <subcellularLocation>
        <location evidence="1">Nucleus</location>
    </subcellularLocation>
</comment>
<accession>A0A7E6EIZ0</accession>
<name>A0A7E6EIZ0_9MOLL</name>
<dbReference type="InterPro" id="IPR025086">
    <property type="entry name" value="SDE2/SF3A3_SAP"/>
</dbReference>
<protein>
    <submittedName>
        <fullName evidence="8">Splicing factor 3A subunit 3-like</fullName>
    </submittedName>
</protein>
<evidence type="ECO:0000256" key="2">
    <source>
        <dbReference type="ARBA" id="ARBA00022664"/>
    </source>
</evidence>
<feature type="domain" description="SDE2/SF3A3 SAP" evidence="6">
    <location>
        <begin position="11"/>
        <end position="69"/>
    </location>
</feature>